<dbReference type="PANTHER" id="PTHR36985:SF1">
    <property type="entry name" value="TRANSLOCATION AND ASSEMBLY MODULE SUBUNIT TAMB"/>
    <property type="match status" value="1"/>
</dbReference>
<keyword evidence="3" id="KW-1133">Transmembrane helix</keyword>
<evidence type="ECO:0000313" key="8">
    <source>
        <dbReference type="Proteomes" id="UP000318585"/>
    </source>
</evidence>
<evidence type="ECO:0000259" key="6">
    <source>
        <dbReference type="Pfam" id="PF04357"/>
    </source>
</evidence>
<comment type="subcellular location">
    <subcellularLocation>
        <location evidence="1">Membrane</location>
        <topology evidence="1">Single-pass membrane protein</topology>
    </subcellularLocation>
</comment>
<proteinExistence type="predicted"/>
<sequence length="1469" mass="164899">MTVPFVQTKIGNYVTNTLNEKYKISINVEEVSLTVFGGMKLKNVLILDHHKDTLISANRIKTNILDWSKIADGDLVFGDIALDSLYFNMKTYKKEKHSNLDKFVAAFNSNAPPSNKKFLLTATKVKITNGHYSLIDENRANPKDVDFTKINLAATALKIYGPEVTTTINSLSFQDHRGIFIEDISTKFSYTQKHIKLENLELVTKESNLKGSVVMNYEIEDFAHFTDKVQFDIKLENAALASNDIRSFYNELGKNQLFKIKGRIKGPLNNLVLSNLRLIDSKKSQIIGTINFKNFFPSKGKEFYMNGRFAKLSTSYDDLVTILPNVLGKTLPVILKKLGTINLVGNAQVTTTSLDASFVLASQIGNVKSNLVIDNMNLSDEATYAGNVVLDNFDIGTFIDRKDLGKASLNLDIEGQGFSKKSLNTSVKGSVAQINYNNYTYSNLDLNGNFIRGLYKGQVKANDPNLKMNFDGLVDLSKKNSRYDFHINVENADLKKLNFMKDSISIFQGDVIVNLSGNTIDNLTGDVFINKTTYQNTKATYSFDDFYINSTFDQYAVRTIKVNSHDIIEGEIVGKFQFNQLEKLVMNSLGSLYANFKPEKVKKGQFLKFNFAIYNKIIEIFYPQISIATNTLVKGNINSDNQEFKFNFNSPKVTASTNTFDNIRVKIDNKNPLYNAFIELDSIKTKFYKIQDFSLINVTMKDTLFFRSEFKGGTRGQDYFNLNLYHTINKDNNNVVGIHKSEIKLKDYLWFLNEKETPNNQIVFDKSFTNFNFDNIILTHQNQEITFMGDIKGKTYKDLKLSFKNVDINQITPADPKFVINGNLDAIINYKQDKSIFQPTASIQIESLNINNTNLGNLNFDITGDETFRKFAVNSSIENENLESFSVDGNFEIVGKNTILDLQLKLDKFNLGILGPLGGDVISNIRGFASGNASIAGNLKKPEINGRLYVDDAGLKIPYLNVDYALNKRTVVDLTDEKFLFKNDVLTDTKFGTKGNLNGSVEHRNFSDWKLDLTINSQRLLVLDTQDSEDAAYYGVAFIDGVATIKGPTNSIFIKVDAKSEKGSSLKIPINNSESVSNNDFLHFLTVKEKFNFQKGIVDNSRNYKGLELEFDLDITPDAEVEVILDRNTGHGMKGKGNGTLLFKINTLGKFNMWGDFQAYEGTYNFKYGGLIDKKFIVKKGGYISWEGNPMRARLNLEAIYKTSANPSVLLENSSYNKKIDVNVVIGVRGDLTSPEPDFNFEFPTVSNVMKSEIEYKLSDKEVRQTQALYLLSTGSFLSSEGVSQSALSQSAYETASSLLTSMIHSNDEKFQVNIDIIGADRTTGKETDGRFVASISSKINERITINGKVGVPFGGISQTAVVGDVEILYRVNEDGTVNLRFFNRENDISYIGEGVGYTQGVGISYEVDFDTFKEIIDKFRNKKIKKVVESAVIDDSNVAPEKKDSSKSNNPNSKTLYPNTEGRVPEED</sequence>
<reference evidence="7 8" key="1">
    <citation type="submission" date="2019-07" db="EMBL/GenBank/DDBJ databases">
        <title>Novel species of Flavobacterium.</title>
        <authorList>
            <person name="Liu Q."/>
            <person name="Xin Y.-H."/>
        </authorList>
    </citation>
    <scope>NUCLEOTIDE SEQUENCE [LARGE SCALE GENOMIC DNA]</scope>
    <source>
        <strain evidence="7 8">LB3P56</strain>
    </source>
</reference>
<dbReference type="OrthoDB" id="680700at2"/>
<keyword evidence="8" id="KW-1185">Reference proteome</keyword>
<dbReference type="Proteomes" id="UP000318585">
    <property type="component" value="Unassembled WGS sequence"/>
</dbReference>
<feature type="domain" description="Translocation and assembly module TamB C-terminal" evidence="6">
    <location>
        <begin position="991"/>
        <end position="1410"/>
    </location>
</feature>
<evidence type="ECO:0000256" key="4">
    <source>
        <dbReference type="ARBA" id="ARBA00023136"/>
    </source>
</evidence>
<evidence type="ECO:0000256" key="2">
    <source>
        <dbReference type="ARBA" id="ARBA00022692"/>
    </source>
</evidence>
<dbReference type="Pfam" id="PF04357">
    <property type="entry name" value="TamB"/>
    <property type="match status" value="1"/>
</dbReference>
<evidence type="ECO:0000256" key="3">
    <source>
        <dbReference type="ARBA" id="ARBA00022989"/>
    </source>
</evidence>
<organism evidence="7 8">
    <name type="scientific">Flavobacterium franklandianum</name>
    <dbReference type="NCBI Taxonomy" id="2594430"/>
    <lineage>
        <taxon>Bacteria</taxon>
        <taxon>Pseudomonadati</taxon>
        <taxon>Bacteroidota</taxon>
        <taxon>Flavobacteriia</taxon>
        <taxon>Flavobacteriales</taxon>
        <taxon>Flavobacteriaceae</taxon>
        <taxon>Flavobacterium</taxon>
    </lineage>
</organism>
<accession>A0A553CLZ2</accession>
<dbReference type="GO" id="GO:0005886">
    <property type="term" value="C:plasma membrane"/>
    <property type="evidence" value="ECO:0007669"/>
    <property type="project" value="InterPro"/>
</dbReference>
<dbReference type="InterPro" id="IPR007452">
    <property type="entry name" value="TamB_C"/>
</dbReference>
<gene>
    <name evidence="7" type="ORF">FNW17_06545</name>
</gene>
<evidence type="ECO:0000256" key="1">
    <source>
        <dbReference type="ARBA" id="ARBA00004167"/>
    </source>
</evidence>
<protein>
    <submittedName>
        <fullName evidence="7">Translocation/assembly module TamB</fullName>
    </submittedName>
</protein>
<feature type="region of interest" description="Disordered" evidence="5">
    <location>
        <begin position="1438"/>
        <end position="1469"/>
    </location>
</feature>
<name>A0A553CLZ2_9FLAO</name>
<keyword evidence="2" id="KW-0812">Transmembrane</keyword>
<comment type="caution">
    <text evidence="7">The sequence shown here is derived from an EMBL/GenBank/DDBJ whole genome shotgun (WGS) entry which is preliminary data.</text>
</comment>
<dbReference type="PANTHER" id="PTHR36985">
    <property type="entry name" value="TRANSLOCATION AND ASSEMBLY MODULE SUBUNIT TAMB"/>
    <property type="match status" value="1"/>
</dbReference>
<dbReference type="GO" id="GO:0009306">
    <property type="term" value="P:protein secretion"/>
    <property type="evidence" value="ECO:0007669"/>
    <property type="project" value="InterPro"/>
</dbReference>
<dbReference type="RefSeq" id="WP_144071208.1">
    <property type="nucleotide sequence ID" value="NZ_VJZR01000004.1"/>
</dbReference>
<keyword evidence="4" id="KW-0472">Membrane</keyword>
<evidence type="ECO:0000313" key="7">
    <source>
        <dbReference type="EMBL" id="TRX21540.1"/>
    </source>
</evidence>
<dbReference type="EMBL" id="VJZR01000004">
    <property type="protein sequence ID" value="TRX21540.1"/>
    <property type="molecule type" value="Genomic_DNA"/>
</dbReference>
<evidence type="ECO:0000256" key="5">
    <source>
        <dbReference type="SAM" id="MobiDB-lite"/>
    </source>
</evidence>